<accession>A0ABS6WAH4</accession>
<name>A0ABS6WAH4_9BIFI</name>
<dbReference type="RefSeq" id="WP_219081239.1">
    <property type="nucleotide sequence ID" value="NZ_JAHBBD010000009.1"/>
</dbReference>
<comment type="caution">
    <text evidence="2">The sequence shown here is derived from an EMBL/GenBank/DDBJ whole genome shotgun (WGS) entry which is preliminary data.</text>
</comment>
<feature type="domain" description="Antitoxin FitA-like ribbon-helix-helix" evidence="1">
    <location>
        <begin position="2"/>
        <end position="38"/>
    </location>
</feature>
<evidence type="ECO:0000313" key="3">
    <source>
        <dbReference type="Proteomes" id="UP000812844"/>
    </source>
</evidence>
<sequence>MATLTIRRLDDEVVDKLKYIAKEHNRSAEAEVRSILEDYTAGLLVQREIETTGFYAQLREFMKHEGIEGFTEDEFHIPDRAADAQRPPIDLDDRP</sequence>
<gene>
    <name evidence="2" type="ORF">KIH73_05100</name>
</gene>
<evidence type="ECO:0000259" key="1">
    <source>
        <dbReference type="Pfam" id="PF22513"/>
    </source>
</evidence>
<dbReference type="InterPro" id="IPR053853">
    <property type="entry name" value="FitA-like_RHH"/>
</dbReference>
<organism evidence="2 3">
    <name type="scientific">Bifidobacterium phasiani</name>
    <dbReference type="NCBI Taxonomy" id="2834431"/>
    <lineage>
        <taxon>Bacteria</taxon>
        <taxon>Bacillati</taxon>
        <taxon>Actinomycetota</taxon>
        <taxon>Actinomycetes</taxon>
        <taxon>Bifidobacteriales</taxon>
        <taxon>Bifidobacteriaceae</taxon>
        <taxon>Bifidobacterium</taxon>
    </lineage>
</organism>
<reference evidence="2 3" key="1">
    <citation type="submission" date="2021-05" db="EMBL/GenBank/DDBJ databases">
        <title>Phylogenetic classification of ten novel species belonging to the genus Bifidobacterium comprising B. colchicus sp. nov., B. abeli sp. nov., B. bicoloris sp. nov., B. guerezis sp. nov., B. rosaliae sp. nov., B. santillanensis sp. nov., B. argentati sp. nov., B. amazzoni sp. nov., B. pluviali sp. nov., and B. pinnaculum sp. nov.</title>
        <authorList>
            <person name="Lugli G.A."/>
            <person name="Ruiz Garcia L."/>
            <person name="Margolles A."/>
            <person name="Ventura M."/>
        </authorList>
    </citation>
    <scope>NUCLEOTIDE SEQUENCE [LARGE SCALE GENOMIC DNA]</scope>
    <source>
        <strain evidence="2 3">6T3</strain>
    </source>
</reference>
<keyword evidence="2" id="KW-0238">DNA-binding</keyword>
<proteinExistence type="predicted"/>
<dbReference type="GO" id="GO:0003677">
    <property type="term" value="F:DNA binding"/>
    <property type="evidence" value="ECO:0007669"/>
    <property type="project" value="UniProtKB-KW"/>
</dbReference>
<dbReference type="EMBL" id="JAHBBD010000009">
    <property type="protein sequence ID" value="MBW3082757.1"/>
    <property type="molecule type" value="Genomic_DNA"/>
</dbReference>
<evidence type="ECO:0000313" key="2">
    <source>
        <dbReference type="EMBL" id="MBW3082757.1"/>
    </source>
</evidence>
<dbReference type="Proteomes" id="UP000812844">
    <property type="component" value="Unassembled WGS sequence"/>
</dbReference>
<protein>
    <submittedName>
        <fullName evidence="2">DNA-binding protein</fullName>
    </submittedName>
</protein>
<keyword evidence="3" id="KW-1185">Reference proteome</keyword>
<dbReference type="Pfam" id="PF22513">
    <property type="entry name" value="FitA-like_RHH"/>
    <property type="match status" value="1"/>
</dbReference>